<comment type="caution">
    <text evidence="2">The sequence shown here is derived from an EMBL/GenBank/DDBJ whole genome shotgun (WGS) entry which is preliminary data.</text>
</comment>
<gene>
    <name evidence="2" type="ORF">A2227_03475</name>
</gene>
<dbReference type="EMBL" id="MFGB01000016">
    <property type="protein sequence ID" value="OGF26320.1"/>
    <property type="molecule type" value="Genomic_DNA"/>
</dbReference>
<feature type="compositionally biased region" description="Basic and acidic residues" evidence="1">
    <location>
        <begin position="107"/>
        <end position="117"/>
    </location>
</feature>
<accession>A0A1F5SI12</accession>
<sequence>MSNQLQKAIKLAKKTGDRLIIFDSGKTDNAYVVMSLDEYEKLIVGGSEVRGLTEDELLDKINRDIAIWKSEQDFDDYKPRNSHGRDIRGIEEYKRTYQKDGYAPKPDYSRLEEDRSRKISYPETDNEQEKSAEVYGKKRHWMIPRERKEGAEEIIEEDRQYLEDVDNF</sequence>
<evidence type="ECO:0000256" key="1">
    <source>
        <dbReference type="SAM" id="MobiDB-lite"/>
    </source>
</evidence>
<evidence type="ECO:0000313" key="3">
    <source>
        <dbReference type="Proteomes" id="UP000178367"/>
    </source>
</evidence>
<proteinExistence type="predicted"/>
<name>A0A1F5SI12_9BACT</name>
<dbReference type="STRING" id="1797994.A2227_03475"/>
<dbReference type="Proteomes" id="UP000178367">
    <property type="component" value="Unassembled WGS sequence"/>
</dbReference>
<organism evidence="2 3">
    <name type="scientific">Candidatus Falkowbacteria bacterium RIFOXYA2_FULL_47_19</name>
    <dbReference type="NCBI Taxonomy" id="1797994"/>
    <lineage>
        <taxon>Bacteria</taxon>
        <taxon>Candidatus Falkowiibacteriota</taxon>
    </lineage>
</organism>
<feature type="region of interest" description="Disordered" evidence="1">
    <location>
        <begin position="95"/>
        <end position="133"/>
    </location>
</feature>
<protein>
    <submittedName>
        <fullName evidence="2">Uncharacterized protein</fullName>
    </submittedName>
</protein>
<dbReference type="AlphaFoldDB" id="A0A1F5SI12"/>
<evidence type="ECO:0000313" key="2">
    <source>
        <dbReference type="EMBL" id="OGF26320.1"/>
    </source>
</evidence>
<reference evidence="2 3" key="1">
    <citation type="journal article" date="2016" name="Nat. Commun.">
        <title>Thousands of microbial genomes shed light on interconnected biogeochemical processes in an aquifer system.</title>
        <authorList>
            <person name="Anantharaman K."/>
            <person name="Brown C.T."/>
            <person name="Hug L.A."/>
            <person name="Sharon I."/>
            <person name="Castelle C.J."/>
            <person name="Probst A.J."/>
            <person name="Thomas B.C."/>
            <person name="Singh A."/>
            <person name="Wilkins M.J."/>
            <person name="Karaoz U."/>
            <person name="Brodie E.L."/>
            <person name="Williams K.H."/>
            <person name="Hubbard S.S."/>
            <person name="Banfield J.F."/>
        </authorList>
    </citation>
    <scope>NUCLEOTIDE SEQUENCE [LARGE SCALE GENOMIC DNA]</scope>
</reference>